<dbReference type="RefSeq" id="XP_030751338.1">
    <property type="nucleotide sequence ID" value="XM_030895478.1"/>
</dbReference>
<evidence type="ECO:0000256" key="1">
    <source>
        <dbReference type="ARBA" id="ARBA00004477"/>
    </source>
</evidence>
<dbReference type="Proteomes" id="UP000504635">
    <property type="component" value="Unplaced"/>
</dbReference>
<evidence type="ECO:0000256" key="9">
    <source>
        <dbReference type="PIRNR" id="PIRNR000439"/>
    </source>
</evidence>
<feature type="transmembrane region" description="Helical" evidence="12">
    <location>
        <begin position="143"/>
        <end position="163"/>
    </location>
</feature>
<evidence type="ECO:0000256" key="10">
    <source>
        <dbReference type="PIRSR" id="PIRSR000439-1"/>
    </source>
</evidence>
<feature type="transmembrane region" description="Helical" evidence="12">
    <location>
        <begin position="390"/>
        <end position="409"/>
    </location>
</feature>
<dbReference type="FunCoup" id="A0A6J2XIQ1">
    <property type="interactions" value="266"/>
</dbReference>
<dbReference type="GO" id="GO:0008374">
    <property type="term" value="F:O-acyltransferase activity"/>
    <property type="evidence" value="ECO:0007669"/>
    <property type="project" value="InterPro"/>
</dbReference>
<proteinExistence type="inferred from homology"/>
<evidence type="ECO:0000256" key="3">
    <source>
        <dbReference type="ARBA" id="ARBA00022679"/>
    </source>
</evidence>
<keyword evidence="4 12" id="KW-0812">Transmembrane</keyword>
<organism evidence="13 14">
    <name type="scientific">Sitophilus oryzae</name>
    <name type="common">Rice weevil</name>
    <name type="synonym">Curculio oryzae</name>
    <dbReference type="NCBI Taxonomy" id="7048"/>
    <lineage>
        <taxon>Eukaryota</taxon>
        <taxon>Metazoa</taxon>
        <taxon>Ecdysozoa</taxon>
        <taxon>Arthropoda</taxon>
        <taxon>Hexapoda</taxon>
        <taxon>Insecta</taxon>
        <taxon>Pterygota</taxon>
        <taxon>Neoptera</taxon>
        <taxon>Endopterygota</taxon>
        <taxon>Coleoptera</taxon>
        <taxon>Polyphaga</taxon>
        <taxon>Cucujiformia</taxon>
        <taxon>Curculionidae</taxon>
        <taxon>Dryophthorinae</taxon>
        <taxon>Sitophilus</taxon>
    </lineage>
</organism>
<gene>
    <name evidence="14" type="primary">LOC115878857</name>
</gene>
<evidence type="ECO:0000256" key="8">
    <source>
        <dbReference type="ARBA" id="ARBA00023315"/>
    </source>
</evidence>
<evidence type="ECO:0000256" key="4">
    <source>
        <dbReference type="ARBA" id="ARBA00022692"/>
    </source>
</evidence>
<keyword evidence="3 9" id="KW-0808">Transferase</keyword>
<feature type="transmembrane region" description="Helical" evidence="12">
    <location>
        <begin position="366"/>
        <end position="384"/>
    </location>
</feature>
<dbReference type="GO" id="GO:0005789">
    <property type="term" value="C:endoplasmic reticulum membrane"/>
    <property type="evidence" value="ECO:0007669"/>
    <property type="project" value="UniProtKB-SubCell"/>
</dbReference>
<dbReference type="OrthoDB" id="10039049at2759"/>
<keyword evidence="5 9" id="KW-0256">Endoplasmic reticulum</keyword>
<protein>
    <recommendedName>
        <fullName evidence="9">O-acyltransferase</fullName>
    </recommendedName>
</protein>
<dbReference type="PANTHER" id="PTHR10408:SF8">
    <property type="entry name" value="O-ACYLTRANSFERASE"/>
    <property type="match status" value="1"/>
</dbReference>
<comment type="subcellular location">
    <subcellularLocation>
        <location evidence="1 9">Endoplasmic reticulum membrane</location>
        <topology evidence="1 9">Multi-pass membrane protein</topology>
    </subcellularLocation>
</comment>
<evidence type="ECO:0000256" key="11">
    <source>
        <dbReference type="SAM" id="MobiDB-lite"/>
    </source>
</evidence>
<reference evidence="14" key="1">
    <citation type="submission" date="2025-08" db="UniProtKB">
        <authorList>
            <consortium name="RefSeq"/>
        </authorList>
    </citation>
    <scope>IDENTIFICATION</scope>
    <source>
        <tissue evidence="14">Gonads</tissue>
    </source>
</reference>
<sequence>MSTNSEQSDQSTKSNSVKSSNSGVQNGSFRKKKVLPVKQFQVKESLLTILFDNPHIKVVKHIFIASLIGLFVNTCVHDYVKKGEVKVGLGVISQGFGKFGMVIAIWIVLNIFSILCYFCFHLWADIRIRIFPKSRNLKIWDNIWFSAVPIYYLLHFRAVSFIVRHLNMPIASSAIICLEQTRLLMKTHAFIRSNAEKVINFKPQSENSFKLASLSHYIYFLFAPTAVYKDAYPKSKTIRWDFIFSWTLEVVGVIFYYAFLLERFVIPSHKDIGLRHYSTSELFLIMCDHGTIGLLFMLVAFYVVLHVVQNLVGELLMFGDREFYKDWWTSTNYSVYFRTWNIVVSDWLYTYIYKDCYEILMPGNKTFAKVLVFFISAVVHEWVLTYMFGFFFPALFLVFLFTGSCLTFLRTPNHSFVNIMFWYIMALGSGWLVSLYSMEFYVRQNVPTAENSTLKDFIVPRLFTCNCII</sequence>
<accession>A0A6J2XIQ1</accession>
<feature type="transmembrane region" description="Helical" evidence="12">
    <location>
        <begin position="416"/>
        <end position="438"/>
    </location>
</feature>
<keyword evidence="8 9" id="KW-0012">Acyltransferase</keyword>
<dbReference type="PIRSF" id="PIRSF000439">
    <property type="entry name" value="Oat_ACAT_DAG_ARE"/>
    <property type="match status" value="1"/>
</dbReference>
<dbReference type="KEGG" id="soy:115878857"/>
<dbReference type="GeneID" id="115878857"/>
<evidence type="ECO:0000256" key="2">
    <source>
        <dbReference type="ARBA" id="ARBA00009010"/>
    </source>
</evidence>
<keyword evidence="6 12" id="KW-1133">Transmembrane helix</keyword>
<feature type="compositionally biased region" description="Low complexity" evidence="11">
    <location>
        <begin position="8"/>
        <end position="27"/>
    </location>
</feature>
<name>A0A6J2XIQ1_SITOR</name>
<dbReference type="InterPro" id="IPR004299">
    <property type="entry name" value="MBOAT_fam"/>
</dbReference>
<evidence type="ECO:0000256" key="7">
    <source>
        <dbReference type="ARBA" id="ARBA00023136"/>
    </source>
</evidence>
<feature type="region of interest" description="Disordered" evidence="11">
    <location>
        <begin position="1"/>
        <end position="27"/>
    </location>
</feature>
<feature type="transmembrane region" description="Helical" evidence="12">
    <location>
        <begin position="282"/>
        <end position="308"/>
    </location>
</feature>
<keyword evidence="7 9" id="KW-0472">Membrane</keyword>
<feature type="transmembrane region" description="Helical" evidence="12">
    <location>
        <begin position="240"/>
        <end position="261"/>
    </location>
</feature>
<evidence type="ECO:0000313" key="13">
    <source>
        <dbReference type="Proteomes" id="UP000504635"/>
    </source>
</evidence>
<feature type="transmembrane region" description="Helical" evidence="12">
    <location>
        <begin position="101"/>
        <end position="123"/>
    </location>
</feature>
<evidence type="ECO:0000256" key="5">
    <source>
        <dbReference type="ARBA" id="ARBA00022824"/>
    </source>
</evidence>
<keyword evidence="13" id="KW-1185">Reference proteome</keyword>
<evidence type="ECO:0000256" key="6">
    <source>
        <dbReference type="ARBA" id="ARBA00022989"/>
    </source>
</evidence>
<dbReference type="InParanoid" id="A0A6J2XIQ1"/>
<dbReference type="Pfam" id="PF03062">
    <property type="entry name" value="MBOAT"/>
    <property type="match status" value="1"/>
</dbReference>
<dbReference type="AlphaFoldDB" id="A0A6J2XIQ1"/>
<dbReference type="PANTHER" id="PTHR10408">
    <property type="entry name" value="STEROL O-ACYLTRANSFERASE"/>
    <property type="match status" value="1"/>
</dbReference>
<feature type="transmembrane region" description="Helical" evidence="12">
    <location>
        <begin position="61"/>
        <end position="80"/>
    </location>
</feature>
<feature type="active site" evidence="10">
    <location>
        <position position="380"/>
    </location>
</feature>
<evidence type="ECO:0000313" key="14">
    <source>
        <dbReference type="RefSeq" id="XP_030751338.1"/>
    </source>
</evidence>
<dbReference type="GO" id="GO:0008203">
    <property type="term" value="P:cholesterol metabolic process"/>
    <property type="evidence" value="ECO:0007669"/>
    <property type="project" value="TreeGrafter"/>
</dbReference>
<comment type="similarity">
    <text evidence="2 9">Belongs to the membrane-bound acyltransferase family. Sterol o-acyltransferase subfamily.</text>
</comment>
<feature type="transmembrane region" description="Helical" evidence="12">
    <location>
        <begin position="335"/>
        <end position="354"/>
    </location>
</feature>
<evidence type="ECO:0000256" key="12">
    <source>
        <dbReference type="SAM" id="Phobius"/>
    </source>
</evidence>
<dbReference type="InterPro" id="IPR014371">
    <property type="entry name" value="Oat_ACAT_DAG_ARE"/>
</dbReference>